<proteinExistence type="predicted"/>
<protein>
    <submittedName>
        <fullName evidence="1">RNase MRP subunit</fullName>
    </submittedName>
</protein>
<name>A0ACB8UR11_9EURO</name>
<dbReference type="EMBL" id="JALBCA010000129">
    <property type="protein sequence ID" value="KAI2382346.1"/>
    <property type="molecule type" value="Genomic_DNA"/>
</dbReference>
<organism evidence="1">
    <name type="scientific">Ophidiomyces ophidiicola</name>
    <dbReference type="NCBI Taxonomy" id="1387563"/>
    <lineage>
        <taxon>Eukaryota</taxon>
        <taxon>Fungi</taxon>
        <taxon>Dikarya</taxon>
        <taxon>Ascomycota</taxon>
        <taxon>Pezizomycotina</taxon>
        <taxon>Eurotiomycetes</taxon>
        <taxon>Eurotiomycetidae</taxon>
        <taxon>Onygenales</taxon>
        <taxon>Onygenaceae</taxon>
        <taxon>Ophidiomyces</taxon>
    </lineage>
</organism>
<gene>
    <name evidence="1" type="primary">RMP1</name>
    <name evidence="1" type="ORF">LOY88_006111</name>
</gene>
<accession>A0ACB8UR11</accession>
<sequence length="268" mass="30209">MPKRCSQTAIPPAESFFYIRDKLHLIYHHNKNQHRNIKWFKWLGILKRWTNKLAVEIEITRTRVHFDLMFEDDESESIQSIAAHLARNIVPRCYGSFSNIVADRQFSALGTVLIALLAELSSLLKMPNLKDDSIDISDVKQAGIYMDVSLDNTATSSPKLQSKNHPHEDLGEVVRRSPGVEVLPSRIVRKEHQAIPESSTAPAAEIDANRCQGKRKFVDSSDANANGQAARDRSPLQADAHTKSKDKRKKKKKRKKGDAIDDIFGAFG</sequence>
<reference evidence="1" key="1">
    <citation type="journal article" date="2022" name="bioRxiv">
        <title>Population genetic analysis of Ophidiomyces ophidiicola, the causative agent of snake fungal disease, indicates recent introductions to the USA.</title>
        <authorList>
            <person name="Ladner J.T."/>
            <person name="Palmer J.M."/>
            <person name="Ettinger C.L."/>
            <person name="Stajich J.E."/>
            <person name="Farrell T.M."/>
            <person name="Glorioso B.M."/>
            <person name="Lawson B."/>
            <person name="Price S.J."/>
            <person name="Stengle A.G."/>
            <person name="Grear D.A."/>
            <person name="Lorch J.M."/>
        </authorList>
    </citation>
    <scope>NUCLEOTIDE SEQUENCE</scope>
    <source>
        <strain evidence="1">NWHC 24266-5</strain>
    </source>
</reference>
<comment type="caution">
    <text evidence="1">The sequence shown here is derived from an EMBL/GenBank/DDBJ whole genome shotgun (WGS) entry which is preliminary data.</text>
</comment>
<evidence type="ECO:0000313" key="1">
    <source>
        <dbReference type="EMBL" id="KAI2382346.1"/>
    </source>
</evidence>